<dbReference type="Proteomes" id="UP001501456">
    <property type="component" value="Unassembled WGS sequence"/>
</dbReference>
<accession>A0ABP7H9T4</accession>
<evidence type="ECO:0008006" key="3">
    <source>
        <dbReference type="Google" id="ProtNLM"/>
    </source>
</evidence>
<evidence type="ECO:0000313" key="2">
    <source>
        <dbReference type="Proteomes" id="UP001501456"/>
    </source>
</evidence>
<reference evidence="2" key="1">
    <citation type="journal article" date="2019" name="Int. J. Syst. Evol. Microbiol.">
        <title>The Global Catalogue of Microorganisms (GCM) 10K type strain sequencing project: providing services to taxonomists for standard genome sequencing and annotation.</title>
        <authorList>
            <consortium name="The Broad Institute Genomics Platform"/>
            <consortium name="The Broad Institute Genome Sequencing Center for Infectious Disease"/>
            <person name="Wu L."/>
            <person name="Ma J."/>
        </authorList>
    </citation>
    <scope>NUCLEOTIDE SEQUENCE [LARGE SCALE GENOMIC DNA]</scope>
    <source>
        <strain evidence="2">JCM 17525</strain>
    </source>
</reference>
<comment type="caution">
    <text evidence="1">The sequence shown here is derived from an EMBL/GenBank/DDBJ whole genome shotgun (WGS) entry which is preliminary data.</text>
</comment>
<dbReference type="EMBL" id="BAABBI010000001">
    <property type="protein sequence ID" value="GAA3784336.1"/>
    <property type="molecule type" value="Genomic_DNA"/>
</dbReference>
<name>A0ABP7H9T4_9FLAO</name>
<organism evidence="1 2">
    <name type="scientific">Corallibacter vietnamensis</name>
    <dbReference type="NCBI Taxonomy" id="904130"/>
    <lineage>
        <taxon>Bacteria</taxon>
        <taxon>Pseudomonadati</taxon>
        <taxon>Bacteroidota</taxon>
        <taxon>Flavobacteriia</taxon>
        <taxon>Flavobacteriales</taxon>
        <taxon>Flavobacteriaceae</taxon>
        <taxon>Corallibacter</taxon>
    </lineage>
</organism>
<gene>
    <name evidence="1" type="ORF">GCM10022271_15890</name>
</gene>
<dbReference type="RefSeq" id="WP_344729113.1">
    <property type="nucleotide sequence ID" value="NZ_BAABBI010000001.1"/>
</dbReference>
<keyword evidence="2" id="KW-1185">Reference proteome</keyword>
<evidence type="ECO:0000313" key="1">
    <source>
        <dbReference type="EMBL" id="GAA3784336.1"/>
    </source>
</evidence>
<proteinExistence type="predicted"/>
<protein>
    <recommendedName>
        <fullName evidence="3">SGNH/GDSL hydrolase family protein</fullName>
    </recommendedName>
</protein>
<sequence>MKKFVKHIIGMLFGFVVVSQLVAFTSLLCLKNGSFYKPSFLENSVAETDFDYIVLGSSTGLTTINTNVLDSVLPGKGINLSIDDTALSSQYVMLQHFLALGKKTKICVLSASVSDYDRLHNKLSSNDYRFLPYVFTNYVSAYYNEFPEQHAQLLALSKWVPMFGIGYYNTELFYPAIISLLKPNKHNRFDNAGNYTYPVRAIRDMHIINRKQVPVRFRNKYLARIQKLCDANDIKLICYLPPLQKEQATFVKSDYHVINHTGLLNNTKYFYDDIHVNIYGRQLASEKLAVELLSFF</sequence>